<organism evidence="2 3">
    <name type="scientific">Mycobacterium phage Serendipitous</name>
    <dbReference type="NCBI Taxonomy" id="2301619"/>
    <lineage>
        <taxon>Viruses</taxon>
        <taxon>Duplodnaviria</taxon>
        <taxon>Heunggongvirae</taxon>
        <taxon>Uroviricota</taxon>
        <taxon>Caudoviricetes</taxon>
        <taxon>Bclasvirinae</taxon>
        <taxon>Acadianvirus</taxon>
        <taxon>Acadianvirus serendipitous</taxon>
    </lineage>
</organism>
<gene>
    <name evidence="2" type="primary">30</name>
    <name evidence="2" type="ORF">SEA_SERENDIPITOUS_30</name>
</gene>
<feature type="compositionally biased region" description="Gly residues" evidence="1">
    <location>
        <begin position="182"/>
        <end position="195"/>
    </location>
</feature>
<keyword evidence="3" id="KW-1185">Reference proteome</keyword>
<feature type="compositionally biased region" description="Gly residues" evidence="1">
    <location>
        <begin position="427"/>
        <end position="437"/>
    </location>
</feature>
<name>A0A385UFP3_9CAUD</name>
<feature type="compositionally biased region" description="Polar residues" evidence="1">
    <location>
        <begin position="197"/>
        <end position="214"/>
    </location>
</feature>
<dbReference type="KEGG" id="vg:60321493"/>
<feature type="region of interest" description="Disordered" evidence="1">
    <location>
        <begin position="412"/>
        <end position="437"/>
    </location>
</feature>
<dbReference type="RefSeq" id="YP_009950082.1">
    <property type="nucleotide sequence ID" value="NC_051587.1"/>
</dbReference>
<dbReference type="EMBL" id="MH727561">
    <property type="protein sequence ID" value="AYB70572.1"/>
    <property type="molecule type" value="Genomic_DNA"/>
</dbReference>
<evidence type="ECO:0000313" key="3">
    <source>
        <dbReference type="Proteomes" id="UP000275667"/>
    </source>
</evidence>
<evidence type="ECO:0000313" key="2">
    <source>
        <dbReference type="EMBL" id="AYB70572.1"/>
    </source>
</evidence>
<protein>
    <submittedName>
        <fullName evidence="2">Minor tail protein</fullName>
    </submittedName>
</protein>
<accession>A0A385UFP3</accession>
<sequence length="464" mass="44240">MPIYVGDGGGNGVPIDDILSTSDADDYDQVYIGSDLVWPPIEFPYSVLNTNITDAAIPEGATGCWVHLWGGAEAGGTGGHDDSTTATGSASGGSGGAGAGCVDKFFIYREDLDSDTWSLITGTRGVSASANGTASRFISGSVDLIANGGVNGVGGTASATGLTAGYYDPKCYNGANKEASSNGGGGGGADGGGASWTGDNTPHTSSPGTRGTGNPQTGQTGDPGDGGTGGNAHGSGAGHHYASGGGGGGGGAYTNGGAGAAGTQNNGGQGGAGGLPRAEVVWVDDHVPKERTWRFAPGAWSWTVPDWAQDGWEVDIIEWAGGKAGANGGSTSAGNGGLAGATNSQTLTLGVELALGGTLSGNVGAGGASNGANGGNTTCTQLGHIVLGATGTTGAQDGANAASVTIGGETYPGGLGGTSGSSSSAGQDGGSPGGGGEGGGSLFFVGLAGGKGGDGRVIIRLREV</sequence>
<feature type="region of interest" description="Disordered" evidence="1">
    <location>
        <begin position="77"/>
        <end position="96"/>
    </location>
</feature>
<reference evidence="3" key="1">
    <citation type="submission" date="2018-08" db="EMBL/GenBank/DDBJ databases">
        <authorList>
            <person name="Farris L."/>
            <person name="Burns B."/>
            <person name="Flowers J."/>
            <person name="Harvey A."/>
            <person name="Kent S."/>
            <person name="Kernodle S.A."/>
            <person name="McGinnis R."/>
            <person name="Sargent R."/>
            <person name="Stanley M."/>
            <person name="Wright P."/>
            <person name="Wallen J.R."/>
            <person name="Eckardt M.A."/>
            <person name="Gainey M.D."/>
            <person name="Garlena R.A."/>
            <person name="Russell D.A."/>
            <person name="Pope W.H."/>
            <person name="Jacobs-Sera D."/>
            <person name="Hatfull G.F."/>
        </authorList>
    </citation>
    <scope>NUCLEOTIDE SEQUENCE [LARGE SCALE GENOMIC DNA]</scope>
</reference>
<feature type="compositionally biased region" description="Gly residues" evidence="1">
    <location>
        <begin position="221"/>
        <end position="242"/>
    </location>
</feature>
<dbReference type="Proteomes" id="UP000275667">
    <property type="component" value="Segment"/>
</dbReference>
<evidence type="ECO:0000256" key="1">
    <source>
        <dbReference type="SAM" id="MobiDB-lite"/>
    </source>
</evidence>
<dbReference type="GeneID" id="60321493"/>
<proteinExistence type="predicted"/>
<feature type="region of interest" description="Disordered" evidence="1">
    <location>
        <begin position="179"/>
        <end position="242"/>
    </location>
</feature>